<organism evidence="8 9">
    <name type="scientific">Paragonimus westermani</name>
    <dbReference type="NCBI Taxonomy" id="34504"/>
    <lineage>
        <taxon>Eukaryota</taxon>
        <taxon>Metazoa</taxon>
        <taxon>Spiralia</taxon>
        <taxon>Lophotrochozoa</taxon>
        <taxon>Platyhelminthes</taxon>
        <taxon>Trematoda</taxon>
        <taxon>Digenea</taxon>
        <taxon>Plagiorchiida</taxon>
        <taxon>Troglotremata</taxon>
        <taxon>Troglotrematidae</taxon>
        <taxon>Paragonimus</taxon>
    </lineage>
</organism>
<dbReference type="InterPro" id="IPR018298">
    <property type="entry name" value="Adrenodoxin_Fe-S_BS"/>
</dbReference>
<evidence type="ECO:0000313" key="8">
    <source>
        <dbReference type="EMBL" id="KAA3674310.1"/>
    </source>
</evidence>
<dbReference type="Gene3D" id="3.10.20.30">
    <property type="match status" value="1"/>
</dbReference>
<name>A0A5J4NFT1_9TREM</name>
<keyword evidence="2" id="KW-0479">Metal-binding</keyword>
<dbReference type="Pfam" id="PF10180">
    <property type="entry name" value="WKF"/>
    <property type="match status" value="1"/>
</dbReference>
<dbReference type="GO" id="GO:0005739">
    <property type="term" value="C:mitochondrion"/>
    <property type="evidence" value="ECO:0007669"/>
    <property type="project" value="TreeGrafter"/>
</dbReference>
<keyword evidence="9" id="KW-1185">Reference proteome</keyword>
<feature type="domain" description="2Fe-2S ferredoxin-type" evidence="6">
    <location>
        <begin position="20"/>
        <end position="88"/>
    </location>
</feature>
<dbReference type="AlphaFoldDB" id="A0A5J4NFT1"/>
<evidence type="ECO:0000256" key="2">
    <source>
        <dbReference type="ARBA" id="ARBA00022723"/>
    </source>
</evidence>
<dbReference type="InterPro" id="IPR036010">
    <property type="entry name" value="2Fe-2S_ferredoxin-like_sf"/>
</dbReference>
<evidence type="ECO:0000256" key="3">
    <source>
        <dbReference type="ARBA" id="ARBA00023004"/>
    </source>
</evidence>
<dbReference type="PROSITE" id="PS00814">
    <property type="entry name" value="ADX"/>
    <property type="match status" value="1"/>
</dbReference>
<dbReference type="InterPro" id="IPR019327">
    <property type="entry name" value="WKF"/>
</dbReference>
<dbReference type="GO" id="GO:0009055">
    <property type="term" value="F:electron transfer activity"/>
    <property type="evidence" value="ECO:0007669"/>
    <property type="project" value="TreeGrafter"/>
</dbReference>
<dbReference type="InterPro" id="IPR001041">
    <property type="entry name" value="2Fe-2S_ferredoxin-type"/>
</dbReference>
<evidence type="ECO:0000256" key="1">
    <source>
        <dbReference type="ARBA" id="ARBA00022714"/>
    </source>
</evidence>
<feature type="domain" description="WKF" evidence="7">
    <location>
        <begin position="180"/>
        <end position="211"/>
    </location>
</feature>
<comment type="caution">
    <text evidence="8">The sequence shown here is derived from an EMBL/GenBank/DDBJ whole genome shotgun (WGS) entry which is preliminary data.</text>
</comment>
<evidence type="ECO:0000256" key="5">
    <source>
        <dbReference type="ARBA" id="ARBA00034078"/>
    </source>
</evidence>
<dbReference type="GO" id="GO:0046872">
    <property type="term" value="F:metal ion binding"/>
    <property type="evidence" value="ECO:0007669"/>
    <property type="project" value="UniProtKB-KW"/>
</dbReference>
<dbReference type="Pfam" id="PF00111">
    <property type="entry name" value="Fer2"/>
    <property type="match status" value="1"/>
</dbReference>
<dbReference type="CDD" id="cd00207">
    <property type="entry name" value="fer2"/>
    <property type="match status" value="1"/>
</dbReference>
<keyword evidence="4" id="KW-0411">Iron-sulfur</keyword>
<evidence type="ECO:0000259" key="7">
    <source>
        <dbReference type="Pfam" id="PF10180"/>
    </source>
</evidence>
<keyword evidence="3" id="KW-0408">Iron</keyword>
<evidence type="ECO:0000256" key="4">
    <source>
        <dbReference type="ARBA" id="ARBA00023014"/>
    </source>
</evidence>
<dbReference type="PANTHER" id="PTHR23426:SF76">
    <property type="entry name" value="ADRENODOXIN-LIKE PROTEIN 2, MITOCHONDRIAL"/>
    <property type="match status" value="1"/>
</dbReference>
<dbReference type="InterPro" id="IPR001055">
    <property type="entry name" value="Adrenodoxin-like"/>
</dbReference>
<keyword evidence="1" id="KW-0001">2Fe-2S</keyword>
<protein>
    <submittedName>
        <fullName evidence="8">Ferredoxin-1, mitochondrial</fullName>
    </submittedName>
</protein>
<gene>
    <name evidence="8" type="ORF">DEA37_0011190</name>
</gene>
<dbReference type="SUPFAM" id="SSF54292">
    <property type="entry name" value="2Fe-2S ferredoxin-like"/>
    <property type="match status" value="1"/>
</dbReference>
<dbReference type="EMBL" id="QNGE01003236">
    <property type="protein sequence ID" value="KAA3674310.1"/>
    <property type="molecule type" value="Genomic_DNA"/>
</dbReference>
<accession>A0A5J4NFT1</accession>
<sequence>MLWRLGRPASHVSVTFVWKDGRSKTVAAKVGDTFLDVVLDNNVDIDGFGACEGTLACSTCHLIFSPKDYENLNDPLSEDEQDMLDLACGLTDTCVSSKCHTETTDNSQCQCAKTVSATPNETKDEPPTTQLQKNKNRLNRLKWKKRRAKKIYSRKQRAALKNAMTQPVVAVELHQQNACEYLRRWSDDRDNWKFKKNIQAWLINHALEDKLVRGLNKSV</sequence>
<evidence type="ECO:0000259" key="6">
    <source>
        <dbReference type="Pfam" id="PF00111"/>
    </source>
</evidence>
<dbReference type="GO" id="GO:0051537">
    <property type="term" value="F:2 iron, 2 sulfur cluster binding"/>
    <property type="evidence" value="ECO:0007669"/>
    <property type="project" value="UniProtKB-KW"/>
</dbReference>
<evidence type="ECO:0000313" key="9">
    <source>
        <dbReference type="Proteomes" id="UP000324629"/>
    </source>
</evidence>
<dbReference type="PANTHER" id="PTHR23426">
    <property type="entry name" value="FERREDOXIN/ADRENODOXIN"/>
    <property type="match status" value="1"/>
</dbReference>
<dbReference type="InterPro" id="IPR012675">
    <property type="entry name" value="Beta-grasp_dom_sf"/>
</dbReference>
<dbReference type="Proteomes" id="UP000324629">
    <property type="component" value="Unassembled WGS sequence"/>
</dbReference>
<dbReference type="GO" id="GO:0140647">
    <property type="term" value="P:P450-containing electron transport chain"/>
    <property type="evidence" value="ECO:0007669"/>
    <property type="project" value="InterPro"/>
</dbReference>
<reference evidence="8 9" key="1">
    <citation type="journal article" date="2019" name="Gigascience">
        <title>Whole-genome sequence of the oriental lung fluke Paragonimus westermani.</title>
        <authorList>
            <person name="Oey H."/>
            <person name="Zakrzewski M."/>
            <person name="Narain K."/>
            <person name="Devi K.R."/>
            <person name="Agatsuma T."/>
            <person name="Nawaratna S."/>
            <person name="Gobert G.N."/>
            <person name="Jones M.K."/>
            <person name="Ragan M.A."/>
            <person name="McManus D.P."/>
            <person name="Krause L."/>
        </authorList>
    </citation>
    <scope>NUCLEOTIDE SEQUENCE [LARGE SCALE GENOMIC DNA]</scope>
    <source>
        <strain evidence="8 9">IND2009</strain>
    </source>
</reference>
<proteinExistence type="predicted"/>
<comment type="cofactor">
    <cofactor evidence="5">
        <name>[2Fe-2S] cluster</name>
        <dbReference type="ChEBI" id="CHEBI:190135"/>
    </cofactor>
</comment>